<organism evidence="2 3">
    <name type="scientific">Ralstonia pickettii</name>
    <name type="common">Burkholderia pickettii</name>
    <dbReference type="NCBI Taxonomy" id="329"/>
    <lineage>
        <taxon>Bacteria</taxon>
        <taxon>Pseudomonadati</taxon>
        <taxon>Pseudomonadota</taxon>
        <taxon>Betaproteobacteria</taxon>
        <taxon>Burkholderiales</taxon>
        <taxon>Burkholderiaceae</taxon>
        <taxon>Ralstonia</taxon>
    </lineage>
</organism>
<dbReference type="Proteomes" id="UP000234456">
    <property type="component" value="Unassembled WGS sequence"/>
</dbReference>
<dbReference type="EMBL" id="PKQE01000001">
    <property type="protein sequence ID" value="PLC44511.1"/>
    <property type="molecule type" value="Genomic_DNA"/>
</dbReference>
<evidence type="ECO:0000256" key="1">
    <source>
        <dbReference type="SAM" id="MobiDB-lite"/>
    </source>
</evidence>
<reference evidence="2 3" key="1">
    <citation type="submission" date="2017-12" db="EMBL/GenBank/DDBJ databases">
        <title>Draft genome sequence of Ralstonia pickettii 52.</title>
        <authorList>
            <person name="Zheng B."/>
        </authorList>
    </citation>
    <scope>NUCLEOTIDE SEQUENCE [LARGE SCALE GENOMIC DNA]</scope>
    <source>
        <strain evidence="2 3">52</strain>
    </source>
</reference>
<evidence type="ECO:0000313" key="2">
    <source>
        <dbReference type="EMBL" id="PLC44511.1"/>
    </source>
</evidence>
<name>A0A2N4TXT6_RALPI</name>
<gene>
    <name evidence="2" type="ORF">C0Q88_07475</name>
</gene>
<accession>A0A2N4TXT6</accession>
<feature type="region of interest" description="Disordered" evidence="1">
    <location>
        <begin position="75"/>
        <end position="108"/>
    </location>
</feature>
<proteinExistence type="predicted"/>
<comment type="caution">
    <text evidence="2">The sequence shown here is derived from an EMBL/GenBank/DDBJ whole genome shotgun (WGS) entry which is preliminary data.</text>
</comment>
<dbReference type="AlphaFoldDB" id="A0A2N4TXT6"/>
<sequence length="108" mass="11854">MKVKRIASYETTDGQLFTDKNAAKNHQRELDRRANLAKLVTDTLKDEMIAGEVIFHPESLADWLLANQEAIRNLLPQRKPKGEGKQEQAADAGTDEQPAANDGALAAA</sequence>
<dbReference type="RefSeq" id="WP_102064922.1">
    <property type="nucleotide sequence ID" value="NZ_PKQE01000001.1"/>
</dbReference>
<evidence type="ECO:0000313" key="3">
    <source>
        <dbReference type="Proteomes" id="UP000234456"/>
    </source>
</evidence>
<protein>
    <submittedName>
        <fullName evidence="2">Uncharacterized protein</fullName>
    </submittedName>
</protein>